<gene>
    <name evidence="12 15" type="primary">purD</name>
    <name evidence="15" type="ORF">IAC87_02195</name>
</gene>
<evidence type="ECO:0000313" key="15">
    <source>
        <dbReference type="EMBL" id="MBO8481339.1"/>
    </source>
</evidence>
<comment type="pathway">
    <text evidence="3 12">Purine metabolism; IMP biosynthesis via de novo pathway; N(1)-(5-phospho-D-ribosyl)glycinamide from 5-phospho-alpha-D-ribose 1-diphosphate: step 2/2.</text>
</comment>
<sequence>MEIINHFLHQGPDGRAAEYSKIVRGVNVELPQAATVLVVGGGGRCHAIVDALSRSPKVARIFCAPGNAGIASQAECVPIKDNDVEALKAFAVDNGVDLTVVGPEAALAAGIADSFAEAGLRIFAPSKAATAIESSKEFAKKLMEKYGIPTASYRSFTDYGSAVEYVRGHSYPVVLKYDGLAAGKGVVIASCFDEACAALKDMLDDNVYGGDSKVVIEEFLEGPEFSFLCFVDGERVYPMLLSQDHKRAYDGDEGPNTGGMGAYTGLPFVTEADRDFALHSIMEPVAKAMVAEGRPFKGVLYGGLMKCRDGIKVIEFNARFGDPETEVVLPRLRSDIYDIFSAVADGRDLHTVAGFENGIQWSDEPTIGVVMASKGYPAHYEKGFEIKGLERFAGADDPAGNFDGVRVYHMGTSFSDGHYRTAGGRVLIVVASAPSLGEARDKAYRAVSQIDCPNLFYRKDIGHWALSGAEER</sequence>
<dbReference type="PROSITE" id="PS00184">
    <property type="entry name" value="GARS"/>
    <property type="match status" value="1"/>
</dbReference>
<evidence type="ECO:0000256" key="12">
    <source>
        <dbReference type="HAMAP-Rule" id="MF_00138"/>
    </source>
</evidence>
<evidence type="ECO:0000256" key="4">
    <source>
        <dbReference type="ARBA" id="ARBA00013255"/>
    </source>
</evidence>
<dbReference type="AlphaFoldDB" id="A0A9D9NPH7"/>
<dbReference type="InterPro" id="IPR013815">
    <property type="entry name" value="ATP_grasp_subdomain_1"/>
</dbReference>
<comment type="caution">
    <text evidence="15">The sequence shown here is derived from an EMBL/GenBank/DDBJ whole genome shotgun (WGS) entry which is preliminary data.</text>
</comment>
<dbReference type="InterPro" id="IPR020561">
    <property type="entry name" value="PRibGlycinamid_synth_ATP-grasp"/>
</dbReference>
<dbReference type="EC" id="6.3.4.13" evidence="4 12"/>
<organism evidence="15 16">
    <name type="scientific">Candidatus Merdivivens faecigallinarum</name>
    <dbReference type="NCBI Taxonomy" id="2840871"/>
    <lineage>
        <taxon>Bacteria</taxon>
        <taxon>Pseudomonadati</taxon>
        <taxon>Bacteroidota</taxon>
        <taxon>Bacteroidia</taxon>
        <taxon>Bacteroidales</taxon>
        <taxon>Muribaculaceae</taxon>
        <taxon>Muribaculaceae incertae sedis</taxon>
        <taxon>Candidatus Merdivivens</taxon>
    </lineage>
</organism>
<feature type="domain" description="ATP-grasp" evidence="14">
    <location>
        <begin position="140"/>
        <end position="345"/>
    </location>
</feature>
<dbReference type="Pfam" id="PF02843">
    <property type="entry name" value="GARS_C"/>
    <property type="match status" value="1"/>
</dbReference>
<evidence type="ECO:0000256" key="9">
    <source>
        <dbReference type="ARBA" id="ARBA00038345"/>
    </source>
</evidence>
<evidence type="ECO:0000256" key="5">
    <source>
        <dbReference type="ARBA" id="ARBA00022598"/>
    </source>
</evidence>
<name>A0A9D9NPH7_9BACT</name>
<proteinExistence type="inferred from homology"/>
<comment type="cofactor">
    <cofactor evidence="1">
        <name>Mn(2+)</name>
        <dbReference type="ChEBI" id="CHEBI:29035"/>
    </cofactor>
</comment>
<dbReference type="Proteomes" id="UP000823772">
    <property type="component" value="Unassembled WGS sequence"/>
</dbReference>
<evidence type="ECO:0000256" key="8">
    <source>
        <dbReference type="ARBA" id="ARBA00022840"/>
    </source>
</evidence>
<comment type="catalytic activity">
    <reaction evidence="12">
        <text>5-phospho-beta-D-ribosylamine + glycine + ATP = N(1)-(5-phospho-beta-D-ribosyl)glycinamide + ADP + phosphate + H(+)</text>
        <dbReference type="Rhea" id="RHEA:17453"/>
        <dbReference type="ChEBI" id="CHEBI:15378"/>
        <dbReference type="ChEBI" id="CHEBI:30616"/>
        <dbReference type="ChEBI" id="CHEBI:43474"/>
        <dbReference type="ChEBI" id="CHEBI:57305"/>
        <dbReference type="ChEBI" id="CHEBI:58681"/>
        <dbReference type="ChEBI" id="CHEBI:143788"/>
        <dbReference type="ChEBI" id="CHEBI:456216"/>
        <dbReference type="EC" id="6.3.4.13"/>
    </reaction>
</comment>
<dbReference type="HAMAP" id="MF_00138">
    <property type="entry name" value="GARS"/>
    <property type="match status" value="1"/>
</dbReference>
<dbReference type="PANTHER" id="PTHR43472:SF1">
    <property type="entry name" value="PHOSPHORIBOSYLAMINE--GLYCINE LIGASE, CHLOROPLASTIC"/>
    <property type="match status" value="1"/>
</dbReference>
<keyword evidence="6 13" id="KW-0547">Nucleotide-binding</keyword>
<dbReference type="SMART" id="SM01209">
    <property type="entry name" value="GARS_A"/>
    <property type="match status" value="1"/>
</dbReference>
<dbReference type="SUPFAM" id="SSF51246">
    <property type="entry name" value="Rudiment single hybrid motif"/>
    <property type="match status" value="1"/>
</dbReference>
<dbReference type="InterPro" id="IPR020559">
    <property type="entry name" value="PRibGlycinamide_synth_CS"/>
</dbReference>
<dbReference type="GO" id="GO:0005524">
    <property type="term" value="F:ATP binding"/>
    <property type="evidence" value="ECO:0007669"/>
    <property type="project" value="UniProtKB-UniRule"/>
</dbReference>
<dbReference type="InterPro" id="IPR037123">
    <property type="entry name" value="PRibGlycinamide_synth_C_sf"/>
</dbReference>
<dbReference type="InterPro" id="IPR011761">
    <property type="entry name" value="ATP-grasp"/>
</dbReference>
<evidence type="ECO:0000256" key="11">
    <source>
        <dbReference type="ARBA" id="ARBA00042864"/>
    </source>
</evidence>
<dbReference type="GO" id="GO:0046872">
    <property type="term" value="F:metal ion binding"/>
    <property type="evidence" value="ECO:0007669"/>
    <property type="project" value="InterPro"/>
</dbReference>
<dbReference type="InterPro" id="IPR011054">
    <property type="entry name" value="Rudment_hybrid_motif"/>
</dbReference>
<dbReference type="Pfam" id="PF01071">
    <property type="entry name" value="GARS_A"/>
    <property type="match status" value="1"/>
</dbReference>
<evidence type="ECO:0000256" key="1">
    <source>
        <dbReference type="ARBA" id="ARBA00001936"/>
    </source>
</evidence>
<protein>
    <recommendedName>
        <fullName evidence="4 12">Phosphoribosylamine--glycine ligase</fullName>
        <ecNumber evidence="4 12">6.3.4.13</ecNumber>
    </recommendedName>
    <alternativeName>
        <fullName evidence="12">GARS</fullName>
    </alternativeName>
    <alternativeName>
        <fullName evidence="10 12">Glycinamide ribonucleotide synthetase</fullName>
    </alternativeName>
    <alternativeName>
        <fullName evidence="11 12">Phosphoribosylglycinamide synthetase</fullName>
    </alternativeName>
</protein>
<evidence type="ECO:0000256" key="2">
    <source>
        <dbReference type="ARBA" id="ARBA00001946"/>
    </source>
</evidence>
<dbReference type="GO" id="GO:0004637">
    <property type="term" value="F:phosphoribosylamine-glycine ligase activity"/>
    <property type="evidence" value="ECO:0007669"/>
    <property type="project" value="UniProtKB-UniRule"/>
</dbReference>
<reference evidence="15" key="1">
    <citation type="submission" date="2020-10" db="EMBL/GenBank/DDBJ databases">
        <authorList>
            <person name="Gilroy R."/>
        </authorList>
    </citation>
    <scope>NUCLEOTIDE SEQUENCE</scope>
    <source>
        <strain evidence="15">B3-2255</strain>
    </source>
</reference>
<evidence type="ECO:0000256" key="6">
    <source>
        <dbReference type="ARBA" id="ARBA00022741"/>
    </source>
</evidence>
<dbReference type="SUPFAM" id="SSF56059">
    <property type="entry name" value="Glutathione synthetase ATP-binding domain-like"/>
    <property type="match status" value="1"/>
</dbReference>
<dbReference type="Gene3D" id="3.30.1490.20">
    <property type="entry name" value="ATP-grasp fold, A domain"/>
    <property type="match status" value="1"/>
</dbReference>
<dbReference type="InterPro" id="IPR020562">
    <property type="entry name" value="PRibGlycinamide_synth_N"/>
</dbReference>
<dbReference type="SUPFAM" id="SSF52440">
    <property type="entry name" value="PreATP-grasp domain"/>
    <property type="match status" value="1"/>
</dbReference>
<comment type="similarity">
    <text evidence="9 12">Belongs to the GARS family.</text>
</comment>
<dbReference type="InterPro" id="IPR016185">
    <property type="entry name" value="PreATP-grasp_dom_sf"/>
</dbReference>
<dbReference type="SMART" id="SM01210">
    <property type="entry name" value="GARS_C"/>
    <property type="match status" value="1"/>
</dbReference>
<dbReference type="Gene3D" id="3.90.600.10">
    <property type="entry name" value="Phosphoribosylglycinamide synthetase, C-terminal domain"/>
    <property type="match status" value="1"/>
</dbReference>
<dbReference type="Gene3D" id="3.30.470.20">
    <property type="entry name" value="ATP-grasp fold, B domain"/>
    <property type="match status" value="1"/>
</dbReference>
<keyword evidence="7 12" id="KW-0658">Purine biosynthesis</keyword>
<evidence type="ECO:0000256" key="7">
    <source>
        <dbReference type="ARBA" id="ARBA00022755"/>
    </source>
</evidence>
<reference evidence="15" key="2">
    <citation type="journal article" date="2021" name="PeerJ">
        <title>Extensive microbial diversity within the chicken gut microbiome revealed by metagenomics and culture.</title>
        <authorList>
            <person name="Gilroy R."/>
            <person name="Ravi A."/>
            <person name="Getino M."/>
            <person name="Pursley I."/>
            <person name="Horton D.L."/>
            <person name="Alikhan N.F."/>
            <person name="Baker D."/>
            <person name="Gharbi K."/>
            <person name="Hall N."/>
            <person name="Watson M."/>
            <person name="Adriaenssens E.M."/>
            <person name="Foster-Nyarko E."/>
            <person name="Jarju S."/>
            <person name="Secka A."/>
            <person name="Antonio M."/>
            <person name="Oren A."/>
            <person name="Chaudhuri R.R."/>
            <person name="La Ragione R."/>
            <person name="Hildebrand F."/>
            <person name="Pallen M.J."/>
        </authorList>
    </citation>
    <scope>NUCLEOTIDE SEQUENCE</scope>
    <source>
        <strain evidence="15">B3-2255</strain>
    </source>
</reference>
<evidence type="ECO:0000256" key="10">
    <source>
        <dbReference type="ARBA" id="ARBA00042242"/>
    </source>
</evidence>
<evidence type="ECO:0000256" key="13">
    <source>
        <dbReference type="PROSITE-ProRule" id="PRU00409"/>
    </source>
</evidence>
<keyword evidence="5 12" id="KW-0436">Ligase</keyword>
<dbReference type="NCBIfam" id="TIGR00877">
    <property type="entry name" value="purD"/>
    <property type="match status" value="1"/>
</dbReference>
<dbReference type="InterPro" id="IPR000115">
    <property type="entry name" value="PRibGlycinamide_synth"/>
</dbReference>
<dbReference type="Pfam" id="PF02844">
    <property type="entry name" value="GARS_N"/>
    <property type="match status" value="1"/>
</dbReference>
<comment type="cofactor">
    <cofactor evidence="2">
        <name>Mg(2+)</name>
        <dbReference type="ChEBI" id="CHEBI:18420"/>
    </cofactor>
</comment>
<accession>A0A9D9NPH7</accession>
<dbReference type="InterPro" id="IPR020560">
    <property type="entry name" value="PRibGlycinamide_synth_C-dom"/>
</dbReference>
<dbReference type="PROSITE" id="PS50975">
    <property type="entry name" value="ATP_GRASP"/>
    <property type="match status" value="1"/>
</dbReference>
<evidence type="ECO:0000256" key="3">
    <source>
        <dbReference type="ARBA" id="ARBA00005174"/>
    </source>
</evidence>
<dbReference type="GO" id="GO:0006189">
    <property type="term" value="P:'de novo' IMP biosynthetic process"/>
    <property type="evidence" value="ECO:0007669"/>
    <property type="project" value="UniProtKB-UniRule"/>
</dbReference>
<dbReference type="EMBL" id="JADILY010000046">
    <property type="protein sequence ID" value="MBO8481339.1"/>
    <property type="molecule type" value="Genomic_DNA"/>
</dbReference>
<evidence type="ECO:0000313" key="16">
    <source>
        <dbReference type="Proteomes" id="UP000823772"/>
    </source>
</evidence>
<evidence type="ECO:0000259" key="14">
    <source>
        <dbReference type="PROSITE" id="PS50975"/>
    </source>
</evidence>
<dbReference type="GO" id="GO:0009113">
    <property type="term" value="P:purine nucleobase biosynthetic process"/>
    <property type="evidence" value="ECO:0007669"/>
    <property type="project" value="InterPro"/>
</dbReference>
<dbReference type="Gene3D" id="3.40.50.20">
    <property type="match status" value="1"/>
</dbReference>
<keyword evidence="8 13" id="KW-0067">ATP-binding</keyword>
<dbReference type="PANTHER" id="PTHR43472">
    <property type="entry name" value="PHOSPHORIBOSYLAMINE--GLYCINE LIGASE"/>
    <property type="match status" value="1"/>
</dbReference>